<feature type="domain" description="Beta-lactamase-related" evidence="2">
    <location>
        <begin position="103"/>
        <end position="392"/>
    </location>
</feature>
<dbReference type="OrthoDB" id="2151402at2"/>
<protein>
    <submittedName>
        <fullName evidence="3">Beta-lactamase class C related penicillin binding protein</fullName>
    </submittedName>
</protein>
<dbReference type="Gene3D" id="3.40.710.10">
    <property type="entry name" value="DD-peptidase/beta-lactamase superfamily"/>
    <property type="match status" value="1"/>
</dbReference>
<feature type="transmembrane region" description="Helical" evidence="1">
    <location>
        <begin position="23"/>
        <end position="47"/>
    </location>
</feature>
<comment type="caution">
    <text evidence="3">The sequence shown here is derived from an EMBL/GenBank/DDBJ whole genome shotgun (WGS) entry which is preliminary data.</text>
</comment>
<dbReference type="Pfam" id="PF00144">
    <property type="entry name" value="Beta-lactamase"/>
    <property type="match status" value="1"/>
</dbReference>
<evidence type="ECO:0000313" key="4">
    <source>
        <dbReference type="Proteomes" id="UP000051315"/>
    </source>
</evidence>
<dbReference type="InterPro" id="IPR050491">
    <property type="entry name" value="AmpC-like"/>
</dbReference>
<name>A0A0R1W4Q2_9LACO</name>
<dbReference type="PANTHER" id="PTHR46825">
    <property type="entry name" value="D-ALANYL-D-ALANINE-CARBOXYPEPTIDASE/ENDOPEPTIDASE AMPH"/>
    <property type="match status" value="1"/>
</dbReference>
<gene>
    <name evidence="3" type="ORF">FC15_GL000450</name>
</gene>
<evidence type="ECO:0000313" key="3">
    <source>
        <dbReference type="EMBL" id="KRM12463.1"/>
    </source>
</evidence>
<evidence type="ECO:0000259" key="2">
    <source>
        <dbReference type="Pfam" id="PF00144"/>
    </source>
</evidence>
<dbReference type="InterPro" id="IPR001466">
    <property type="entry name" value="Beta-lactam-related"/>
</dbReference>
<keyword evidence="4" id="KW-1185">Reference proteome</keyword>
<dbReference type="STRING" id="1423735.FC15_GL000450"/>
<dbReference type="InterPro" id="IPR012338">
    <property type="entry name" value="Beta-lactam/transpept-like"/>
</dbReference>
<dbReference type="Proteomes" id="UP000051315">
    <property type="component" value="Unassembled WGS sequence"/>
</dbReference>
<dbReference type="PANTHER" id="PTHR46825:SF9">
    <property type="entry name" value="BETA-LACTAMASE-RELATED DOMAIN-CONTAINING PROTEIN"/>
    <property type="match status" value="1"/>
</dbReference>
<proteinExistence type="predicted"/>
<dbReference type="PATRIC" id="fig|1423735.3.peg.464"/>
<sequence length="409" mass="45667">MVNMANNQFPQTHRRPRRHQRRYVLRGILVVLILIVFTGTVAGLVGYHHGKHQAELASNKSAVRTALAYQKKLTNLRMATHVPKLATYFQTRLAELAVRANYVGVAQIYYDHHLVASWQSGYANRQSNQLNTAATGYEINSLQKGMTGTLLMNQVALGKVNLSDRLSQFYPNVPHSDQITLRQMLNMTSGLSTPRGYNDQRVQSDQEVIQNAIAKTRFIVKQYNEWSYQPINYILLAGITEKVSGKSYAELFKTQIIDKLKLKQTHFSYELPTNYLHATGYNFTTKASPQTAYAQPLGVVTAQKHSELGTGQVYMTAADLYHVESGMLDGTLMTTAARNELFVDGSQSHYGGGYYNYATYKGVNGAGSGFQSRVHISPDGKNAMVLLTNHPANFLNLDKLSNTIDGLLF</sequence>
<dbReference type="EMBL" id="AZFX01000015">
    <property type="protein sequence ID" value="KRM12463.1"/>
    <property type="molecule type" value="Genomic_DNA"/>
</dbReference>
<reference evidence="3 4" key="1">
    <citation type="journal article" date="2015" name="Genome Announc.">
        <title>Expanding the biotechnology potential of lactobacilli through comparative genomics of 213 strains and associated genera.</title>
        <authorList>
            <person name="Sun Z."/>
            <person name="Harris H.M."/>
            <person name="McCann A."/>
            <person name="Guo C."/>
            <person name="Argimon S."/>
            <person name="Zhang W."/>
            <person name="Yang X."/>
            <person name="Jeffery I.B."/>
            <person name="Cooney J.C."/>
            <person name="Kagawa T.F."/>
            <person name="Liu W."/>
            <person name="Song Y."/>
            <person name="Salvetti E."/>
            <person name="Wrobel A."/>
            <person name="Rasinkangas P."/>
            <person name="Parkhill J."/>
            <person name="Rea M.C."/>
            <person name="O'Sullivan O."/>
            <person name="Ritari J."/>
            <person name="Douillard F.P."/>
            <person name="Paul Ross R."/>
            <person name="Yang R."/>
            <person name="Briner A.E."/>
            <person name="Felis G.E."/>
            <person name="de Vos W.M."/>
            <person name="Barrangou R."/>
            <person name="Klaenhammer T.R."/>
            <person name="Caufield P.W."/>
            <person name="Cui Y."/>
            <person name="Zhang H."/>
            <person name="O'Toole P.W."/>
        </authorList>
    </citation>
    <scope>NUCLEOTIDE SEQUENCE [LARGE SCALE GENOMIC DNA]</scope>
    <source>
        <strain evidence="3 4">DSM 17758</strain>
    </source>
</reference>
<evidence type="ECO:0000256" key="1">
    <source>
        <dbReference type="SAM" id="Phobius"/>
    </source>
</evidence>
<dbReference type="SUPFAM" id="SSF56601">
    <property type="entry name" value="beta-lactamase/transpeptidase-like"/>
    <property type="match status" value="1"/>
</dbReference>
<keyword evidence="1" id="KW-0472">Membrane</keyword>
<accession>A0A0R1W4Q2</accession>
<keyword evidence="1" id="KW-1133">Transmembrane helix</keyword>
<dbReference type="AlphaFoldDB" id="A0A0R1W4Q2"/>
<organism evidence="3 4">
    <name type="scientific">Lapidilactobacillus concavus DSM 17758</name>
    <dbReference type="NCBI Taxonomy" id="1423735"/>
    <lineage>
        <taxon>Bacteria</taxon>
        <taxon>Bacillati</taxon>
        <taxon>Bacillota</taxon>
        <taxon>Bacilli</taxon>
        <taxon>Lactobacillales</taxon>
        <taxon>Lactobacillaceae</taxon>
        <taxon>Lapidilactobacillus</taxon>
    </lineage>
</organism>
<keyword evidence="1" id="KW-0812">Transmembrane</keyword>